<feature type="domain" description="ABC transporter" evidence="5">
    <location>
        <begin position="7"/>
        <end position="237"/>
    </location>
</feature>
<reference evidence="6 7" key="1">
    <citation type="submission" date="2019-02" db="EMBL/GenBank/DDBJ databases">
        <title>Siculibacillus lacustris gen. nov., sp. nov., a new rosette-forming bacterium isolated from a freshwater crater lake (Lake St. Ana, Romania).</title>
        <authorList>
            <person name="Felfoldi T."/>
            <person name="Marton Z."/>
            <person name="Szabo A."/>
            <person name="Mentes A."/>
            <person name="Boka K."/>
            <person name="Marialigeti K."/>
            <person name="Mathe I."/>
            <person name="Koncz M."/>
            <person name="Schumann P."/>
            <person name="Toth E."/>
        </authorList>
    </citation>
    <scope>NUCLEOTIDE SEQUENCE [LARGE SCALE GENOMIC DNA]</scope>
    <source>
        <strain evidence="6 7">SA-279</strain>
    </source>
</reference>
<dbReference type="PROSITE" id="PS50893">
    <property type="entry name" value="ABC_TRANSPORTER_2"/>
    <property type="match status" value="1"/>
</dbReference>
<keyword evidence="7" id="KW-1185">Reference proteome</keyword>
<dbReference type="InterPro" id="IPR050093">
    <property type="entry name" value="ABC_SmlMolc_Importer"/>
</dbReference>
<dbReference type="Pfam" id="PF00005">
    <property type="entry name" value="ABC_tran"/>
    <property type="match status" value="1"/>
</dbReference>
<dbReference type="GO" id="GO:0016887">
    <property type="term" value="F:ATP hydrolysis activity"/>
    <property type="evidence" value="ECO:0007669"/>
    <property type="project" value="InterPro"/>
</dbReference>
<dbReference type="SUPFAM" id="SSF50331">
    <property type="entry name" value="MOP-like"/>
    <property type="match status" value="1"/>
</dbReference>
<evidence type="ECO:0000313" key="7">
    <source>
        <dbReference type="Proteomes" id="UP000292781"/>
    </source>
</evidence>
<dbReference type="Gene3D" id="2.40.50.100">
    <property type="match status" value="1"/>
</dbReference>
<protein>
    <submittedName>
        <fullName evidence="6">ABC transporter ATP-binding protein</fullName>
    </submittedName>
</protein>
<dbReference type="InterPro" id="IPR027417">
    <property type="entry name" value="P-loop_NTPase"/>
</dbReference>
<evidence type="ECO:0000259" key="5">
    <source>
        <dbReference type="PROSITE" id="PS50893"/>
    </source>
</evidence>
<evidence type="ECO:0000256" key="4">
    <source>
        <dbReference type="ARBA" id="ARBA00022840"/>
    </source>
</evidence>
<keyword evidence="2" id="KW-0813">Transport</keyword>
<gene>
    <name evidence="6" type="ORF">EYW49_03085</name>
</gene>
<comment type="similarity">
    <text evidence="1">Belongs to the ABC transporter superfamily.</text>
</comment>
<dbReference type="GO" id="GO:0043190">
    <property type="term" value="C:ATP-binding cassette (ABC) transporter complex"/>
    <property type="evidence" value="ECO:0007669"/>
    <property type="project" value="InterPro"/>
</dbReference>
<proteinExistence type="inferred from homology"/>
<evidence type="ECO:0000256" key="2">
    <source>
        <dbReference type="ARBA" id="ARBA00022448"/>
    </source>
</evidence>
<dbReference type="EMBL" id="SJFN01000003">
    <property type="protein sequence ID" value="TBW40728.1"/>
    <property type="molecule type" value="Genomic_DNA"/>
</dbReference>
<sequence length="365" mass="39059">MMARPDIELGGVVKAYHGHRAVDGVSFGVERGTILSLLGPSGCGKTTVMRMIAGLVRPDAGEIAIKGQPVTRVPVHRRNVGMLFQNYALFPHLDVGGNVAFGLEMRGVAKADVARKVIDALALVKLDKLAGRMPHQLSGGQQQRVALARALVVEPSVLLLDEPFGALDKQLREAMQVETRLLQRRLGITTLMVTHDQEEALTLSDEVAVMRGGRIEQLASPTAIYQSPTSAFVAGFIGTSNFLRGRIVLRQGDRALMESDDGIRVTVASAAAVGERLTVALRPEAIRLDLAGTTGSGPNRVATTIDQVIYRGLTTHVYLKRAGGEPLTAIRQNDDGAILAGLVPGAAVEAWWPDERNHVVAEDPA</sequence>
<dbReference type="Gene3D" id="3.40.50.300">
    <property type="entry name" value="P-loop containing nucleotide triphosphate hydrolases"/>
    <property type="match status" value="1"/>
</dbReference>
<dbReference type="PROSITE" id="PS00211">
    <property type="entry name" value="ABC_TRANSPORTER_1"/>
    <property type="match status" value="1"/>
</dbReference>
<dbReference type="Proteomes" id="UP000292781">
    <property type="component" value="Unassembled WGS sequence"/>
</dbReference>
<evidence type="ECO:0000256" key="3">
    <source>
        <dbReference type="ARBA" id="ARBA00022741"/>
    </source>
</evidence>
<evidence type="ECO:0000256" key="1">
    <source>
        <dbReference type="ARBA" id="ARBA00005417"/>
    </source>
</evidence>
<dbReference type="GO" id="GO:0005524">
    <property type="term" value="F:ATP binding"/>
    <property type="evidence" value="ECO:0007669"/>
    <property type="project" value="UniProtKB-KW"/>
</dbReference>
<dbReference type="FunFam" id="3.40.50.300:FF:000425">
    <property type="entry name" value="Probable ABC transporter, ATP-binding subunit"/>
    <property type="match status" value="1"/>
</dbReference>
<dbReference type="InterPro" id="IPR003439">
    <property type="entry name" value="ABC_transporter-like_ATP-bd"/>
</dbReference>
<dbReference type="GO" id="GO:0015697">
    <property type="term" value="P:quaternary ammonium group transport"/>
    <property type="evidence" value="ECO:0007669"/>
    <property type="project" value="UniProtKB-ARBA"/>
</dbReference>
<dbReference type="PANTHER" id="PTHR42781:SF4">
    <property type="entry name" value="SPERMIDINE_PUTRESCINE IMPORT ATP-BINDING PROTEIN POTA"/>
    <property type="match status" value="1"/>
</dbReference>
<dbReference type="SUPFAM" id="SSF52540">
    <property type="entry name" value="P-loop containing nucleoside triphosphate hydrolases"/>
    <property type="match status" value="1"/>
</dbReference>
<accession>A0A4V2KUA8</accession>
<organism evidence="6 7">
    <name type="scientific">Siculibacillus lacustris</name>
    <dbReference type="NCBI Taxonomy" id="1549641"/>
    <lineage>
        <taxon>Bacteria</taxon>
        <taxon>Pseudomonadati</taxon>
        <taxon>Pseudomonadota</taxon>
        <taxon>Alphaproteobacteria</taxon>
        <taxon>Hyphomicrobiales</taxon>
        <taxon>Ancalomicrobiaceae</taxon>
        <taxon>Siculibacillus</taxon>
    </lineage>
</organism>
<dbReference type="InterPro" id="IPR013611">
    <property type="entry name" value="Transp-assoc_OB_typ2"/>
</dbReference>
<comment type="caution">
    <text evidence="6">The sequence shown here is derived from an EMBL/GenBank/DDBJ whole genome shotgun (WGS) entry which is preliminary data.</text>
</comment>
<keyword evidence="3" id="KW-0547">Nucleotide-binding</keyword>
<dbReference type="Pfam" id="PF08402">
    <property type="entry name" value="TOBE_2"/>
    <property type="match status" value="1"/>
</dbReference>
<dbReference type="GO" id="GO:0022857">
    <property type="term" value="F:transmembrane transporter activity"/>
    <property type="evidence" value="ECO:0007669"/>
    <property type="project" value="InterPro"/>
</dbReference>
<dbReference type="InterPro" id="IPR008995">
    <property type="entry name" value="Mo/tungstate-bd_C_term_dom"/>
</dbReference>
<dbReference type="SMART" id="SM00382">
    <property type="entry name" value="AAA"/>
    <property type="match status" value="1"/>
</dbReference>
<name>A0A4V2KUA8_9HYPH</name>
<evidence type="ECO:0000313" key="6">
    <source>
        <dbReference type="EMBL" id="TBW40728.1"/>
    </source>
</evidence>
<dbReference type="InterPro" id="IPR003593">
    <property type="entry name" value="AAA+_ATPase"/>
</dbReference>
<dbReference type="InterPro" id="IPR017871">
    <property type="entry name" value="ABC_transporter-like_CS"/>
</dbReference>
<dbReference type="PANTHER" id="PTHR42781">
    <property type="entry name" value="SPERMIDINE/PUTRESCINE IMPORT ATP-BINDING PROTEIN POTA"/>
    <property type="match status" value="1"/>
</dbReference>
<dbReference type="AlphaFoldDB" id="A0A4V2KUA8"/>
<dbReference type="OrthoDB" id="9802264at2"/>
<keyword evidence="4 6" id="KW-0067">ATP-binding</keyword>